<evidence type="ECO:0000313" key="3">
    <source>
        <dbReference type="Proteomes" id="UP000534286"/>
    </source>
</evidence>
<reference evidence="2 3" key="1">
    <citation type="submission" date="2020-08" db="EMBL/GenBank/DDBJ databases">
        <title>Sequencing the genomes of 1000 actinobacteria strains.</title>
        <authorList>
            <person name="Klenk H.-P."/>
        </authorList>
    </citation>
    <scope>NUCLEOTIDE SEQUENCE [LARGE SCALE GENOMIC DNA]</scope>
    <source>
        <strain evidence="2 3">DSM 43023</strain>
    </source>
</reference>
<gene>
    <name evidence="2" type="ORF">FHR32_005486</name>
</gene>
<evidence type="ECO:0000256" key="1">
    <source>
        <dbReference type="SAM" id="MobiDB-lite"/>
    </source>
</evidence>
<proteinExistence type="predicted"/>
<dbReference type="EMBL" id="JACHJU010000002">
    <property type="protein sequence ID" value="MBB4941109.1"/>
    <property type="molecule type" value="Genomic_DNA"/>
</dbReference>
<feature type="region of interest" description="Disordered" evidence="1">
    <location>
        <begin position="1"/>
        <end position="29"/>
    </location>
</feature>
<organism evidence="2 3">
    <name type="scientific">Streptosporangium album</name>
    <dbReference type="NCBI Taxonomy" id="47479"/>
    <lineage>
        <taxon>Bacteria</taxon>
        <taxon>Bacillati</taxon>
        <taxon>Actinomycetota</taxon>
        <taxon>Actinomycetes</taxon>
        <taxon>Streptosporangiales</taxon>
        <taxon>Streptosporangiaceae</taxon>
        <taxon>Streptosporangium</taxon>
    </lineage>
</organism>
<keyword evidence="3" id="KW-1185">Reference proteome</keyword>
<protein>
    <submittedName>
        <fullName evidence="2">Uncharacterized protein</fullName>
    </submittedName>
</protein>
<evidence type="ECO:0000313" key="2">
    <source>
        <dbReference type="EMBL" id="MBB4941109.1"/>
    </source>
</evidence>
<comment type="caution">
    <text evidence="2">The sequence shown here is derived from an EMBL/GenBank/DDBJ whole genome shotgun (WGS) entry which is preliminary data.</text>
</comment>
<sequence length="29" mass="3124">MRHKPARALLGITLAPAPAGRKDPDIQQT</sequence>
<name>A0A7W7RZH1_9ACTN</name>
<feature type="compositionally biased region" description="Basic and acidic residues" evidence="1">
    <location>
        <begin position="20"/>
        <end position="29"/>
    </location>
</feature>
<dbReference type="Proteomes" id="UP000534286">
    <property type="component" value="Unassembled WGS sequence"/>
</dbReference>
<accession>A0A7W7RZH1</accession>
<dbReference type="AlphaFoldDB" id="A0A7W7RZH1"/>